<sequence>ITLSFWGFSRVHWTEQRGNQTTNFNSVEEYYVNEFLLRGDGKNKEMLPPGDHMFNFSFVLPEEIPSSFESYIGQVRHQCKATLIIPMGFNKNCHKPYSVNTLYDLNLDPLSKVP</sequence>
<evidence type="ECO:0000259" key="2">
    <source>
        <dbReference type="Pfam" id="PF00339"/>
    </source>
</evidence>
<dbReference type="EMBL" id="CAXKWB010006752">
    <property type="protein sequence ID" value="CAL4084219.1"/>
    <property type="molecule type" value="Genomic_DNA"/>
</dbReference>
<organism evidence="3 4">
    <name type="scientific">Meganyctiphanes norvegica</name>
    <name type="common">Northern krill</name>
    <name type="synonym">Thysanopoda norvegica</name>
    <dbReference type="NCBI Taxonomy" id="48144"/>
    <lineage>
        <taxon>Eukaryota</taxon>
        <taxon>Metazoa</taxon>
        <taxon>Ecdysozoa</taxon>
        <taxon>Arthropoda</taxon>
        <taxon>Crustacea</taxon>
        <taxon>Multicrustacea</taxon>
        <taxon>Malacostraca</taxon>
        <taxon>Eumalacostraca</taxon>
        <taxon>Eucarida</taxon>
        <taxon>Euphausiacea</taxon>
        <taxon>Euphausiidae</taxon>
        <taxon>Meganyctiphanes</taxon>
    </lineage>
</organism>
<keyword evidence="4" id="KW-1185">Reference proteome</keyword>
<dbReference type="GO" id="GO:0015031">
    <property type="term" value="P:protein transport"/>
    <property type="evidence" value="ECO:0007669"/>
    <property type="project" value="TreeGrafter"/>
</dbReference>
<dbReference type="AlphaFoldDB" id="A0AAV2QJV3"/>
<feature type="domain" description="Arrestin-like N-terminal" evidence="2">
    <location>
        <begin position="1"/>
        <end position="106"/>
    </location>
</feature>
<protein>
    <recommendedName>
        <fullName evidence="2">Arrestin-like N-terminal domain-containing protein</fullName>
    </recommendedName>
</protein>
<evidence type="ECO:0000313" key="3">
    <source>
        <dbReference type="EMBL" id="CAL4084219.1"/>
    </source>
</evidence>
<name>A0AAV2QJV3_MEGNR</name>
<dbReference type="Pfam" id="PF00339">
    <property type="entry name" value="Arrestin_N"/>
    <property type="match status" value="1"/>
</dbReference>
<evidence type="ECO:0000256" key="1">
    <source>
        <dbReference type="ARBA" id="ARBA00005298"/>
    </source>
</evidence>
<dbReference type="InterPro" id="IPR050357">
    <property type="entry name" value="Arrestin_domain-protein"/>
</dbReference>
<dbReference type="InterPro" id="IPR011021">
    <property type="entry name" value="Arrestin-like_N"/>
</dbReference>
<dbReference type="Proteomes" id="UP001497623">
    <property type="component" value="Unassembled WGS sequence"/>
</dbReference>
<reference evidence="3 4" key="1">
    <citation type="submission" date="2024-05" db="EMBL/GenBank/DDBJ databases">
        <authorList>
            <person name="Wallberg A."/>
        </authorList>
    </citation>
    <scope>NUCLEOTIDE SEQUENCE [LARGE SCALE GENOMIC DNA]</scope>
</reference>
<dbReference type="InterPro" id="IPR014756">
    <property type="entry name" value="Ig_E-set"/>
</dbReference>
<feature type="non-terminal residue" evidence="3">
    <location>
        <position position="1"/>
    </location>
</feature>
<accession>A0AAV2QJV3</accession>
<dbReference type="InterPro" id="IPR014752">
    <property type="entry name" value="Arrestin-like_C"/>
</dbReference>
<evidence type="ECO:0000313" key="4">
    <source>
        <dbReference type="Proteomes" id="UP001497623"/>
    </source>
</evidence>
<dbReference type="PANTHER" id="PTHR11188:SF176">
    <property type="entry name" value="ARRESTIN DOMAIN-CONTAINING PROTEIN 1"/>
    <property type="match status" value="1"/>
</dbReference>
<dbReference type="SUPFAM" id="SSF81296">
    <property type="entry name" value="E set domains"/>
    <property type="match status" value="1"/>
</dbReference>
<gene>
    <name evidence="3" type="ORF">MNOR_LOCUS12355</name>
</gene>
<dbReference type="Gene3D" id="2.60.40.640">
    <property type="match status" value="1"/>
</dbReference>
<comment type="caution">
    <text evidence="3">The sequence shown here is derived from an EMBL/GenBank/DDBJ whole genome shotgun (WGS) entry which is preliminary data.</text>
</comment>
<proteinExistence type="inferred from homology"/>
<dbReference type="GO" id="GO:0005737">
    <property type="term" value="C:cytoplasm"/>
    <property type="evidence" value="ECO:0007669"/>
    <property type="project" value="TreeGrafter"/>
</dbReference>
<comment type="similarity">
    <text evidence="1">Belongs to the arrestin family.</text>
</comment>
<dbReference type="PANTHER" id="PTHR11188">
    <property type="entry name" value="ARRESTIN DOMAIN CONTAINING PROTEIN"/>
    <property type="match status" value="1"/>
</dbReference>